<evidence type="ECO:0008006" key="3">
    <source>
        <dbReference type="Google" id="ProtNLM"/>
    </source>
</evidence>
<dbReference type="Proteomes" id="UP001501166">
    <property type="component" value="Unassembled WGS sequence"/>
</dbReference>
<organism evidence="1 2">
    <name type="scientific">Alkalibacterium iburiense</name>
    <dbReference type="NCBI Taxonomy" id="290589"/>
    <lineage>
        <taxon>Bacteria</taxon>
        <taxon>Bacillati</taxon>
        <taxon>Bacillota</taxon>
        <taxon>Bacilli</taxon>
        <taxon>Lactobacillales</taxon>
        <taxon>Carnobacteriaceae</taxon>
        <taxon>Alkalibacterium</taxon>
    </lineage>
</organism>
<comment type="caution">
    <text evidence="1">The sequence shown here is derived from an EMBL/GenBank/DDBJ whole genome shotgun (WGS) entry which is preliminary data.</text>
</comment>
<keyword evidence="2" id="KW-1185">Reference proteome</keyword>
<sequence>MKEFDGARVQFTSVDPKTEESYRFSLSDLKEDANVEVIKSVGEALNVVIDGNIETTTLTQTYNIA</sequence>
<protein>
    <recommendedName>
        <fullName evidence="3">DUF1659 domain-containing protein</fullName>
    </recommendedName>
</protein>
<evidence type="ECO:0000313" key="1">
    <source>
        <dbReference type="EMBL" id="GAA0355536.1"/>
    </source>
</evidence>
<dbReference type="EMBL" id="BAAACW010000036">
    <property type="protein sequence ID" value="GAA0355536.1"/>
    <property type="molecule type" value="Genomic_DNA"/>
</dbReference>
<proteinExistence type="predicted"/>
<reference evidence="1 2" key="1">
    <citation type="journal article" date="2019" name="Int. J. Syst. Evol. Microbiol.">
        <title>The Global Catalogue of Microorganisms (GCM) 10K type strain sequencing project: providing services to taxonomists for standard genome sequencing and annotation.</title>
        <authorList>
            <consortium name="The Broad Institute Genomics Platform"/>
            <consortium name="The Broad Institute Genome Sequencing Center for Infectious Disease"/>
            <person name="Wu L."/>
            <person name="Ma J."/>
        </authorList>
    </citation>
    <scope>NUCLEOTIDE SEQUENCE [LARGE SCALE GENOMIC DNA]</scope>
    <source>
        <strain evidence="1 2">JCM 12662</strain>
    </source>
</reference>
<evidence type="ECO:0000313" key="2">
    <source>
        <dbReference type="Proteomes" id="UP001501166"/>
    </source>
</evidence>
<accession>A0ABN0X5B8</accession>
<name>A0ABN0X5B8_9LACT</name>
<gene>
    <name evidence="1" type="ORF">GCM10008932_05700</name>
</gene>
<dbReference type="RefSeq" id="WP_343753810.1">
    <property type="nucleotide sequence ID" value="NZ_BAAACW010000036.1"/>
</dbReference>